<dbReference type="SUPFAM" id="SSF56672">
    <property type="entry name" value="DNA/RNA polymerases"/>
    <property type="match status" value="1"/>
</dbReference>
<feature type="domain" description="Reverse transcriptase" evidence="1">
    <location>
        <begin position="1"/>
        <end position="204"/>
    </location>
</feature>
<organism evidence="2 3">
    <name type="scientific">Mytilus coruscus</name>
    <name type="common">Sea mussel</name>
    <dbReference type="NCBI Taxonomy" id="42192"/>
    <lineage>
        <taxon>Eukaryota</taxon>
        <taxon>Metazoa</taxon>
        <taxon>Spiralia</taxon>
        <taxon>Lophotrochozoa</taxon>
        <taxon>Mollusca</taxon>
        <taxon>Bivalvia</taxon>
        <taxon>Autobranchia</taxon>
        <taxon>Pteriomorphia</taxon>
        <taxon>Mytilida</taxon>
        <taxon>Mytiloidea</taxon>
        <taxon>Mytilidae</taxon>
        <taxon>Mytilinae</taxon>
        <taxon>Mytilus</taxon>
    </lineage>
</organism>
<dbReference type="InterPro" id="IPR043502">
    <property type="entry name" value="DNA/RNA_pol_sf"/>
</dbReference>
<evidence type="ECO:0000313" key="2">
    <source>
        <dbReference type="EMBL" id="CAC5418774.1"/>
    </source>
</evidence>
<reference evidence="2 3" key="1">
    <citation type="submission" date="2020-06" db="EMBL/GenBank/DDBJ databases">
        <authorList>
            <person name="Li R."/>
            <person name="Bekaert M."/>
        </authorList>
    </citation>
    <scope>NUCLEOTIDE SEQUENCE [LARGE SCALE GENOMIC DNA]</scope>
    <source>
        <strain evidence="3">wild</strain>
    </source>
</reference>
<proteinExistence type="predicted"/>
<dbReference type="PANTHER" id="PTHR47027:SF20">
    <property type="entry name" value="REVERSE TRANSCRIPTASE-LIKE PROTEIN WITH RNA-DIRECTED DNA POLYMERASE DOMAIN"/>
    <property type="match status" value="1"/>
</dbReference>
<dbReference type="Pfam" id="PF00078">
    <property type="entry name" value="RVT_1"/>
    <property type="match status" value="1"/>
</dbReference>
<evidence type="ECO:0000259" key="1">
    <source>
        <dbReference type="PROSITE" id="PS50878"/>
    </source>
</evidence>
<keyword evidence="3" id="KW-1185">Reference proteome</keyword>
<gene>
    <name evidence="2" type="ORF">MCOR_51185</name>
</gene>
<dbReference type="InterPro" id="IPR000477">
    <property type="entry name" value="RT_dom"/>
</dbReference>
<protein>
    <recommendedName>
        <fullName evidence="1">Reverse transcriptase domain-containing protein</fullName>
    </recommendedName>
</protein>
<dbReference type="EMBL" id="CACVKT020008944">
    <property type="protein sequence ID" value="CAC5418774.1"/>
    <property type="molecule type" value="Genomic_DNA"/>
</dbReference>
<name>A0A6J8EDL9_MYTCO</name>
<accession>A0A6J8EDL9</accession>
<evidence type="ECO:0000313" key="3">
    <source>
        <dbReference type="Proteomes" id="UP000507470"/>
    </source>
</evidence>
<dbReference type="Proteomes" id="UP000507470">
    <property type="component" value="Unassembled WGS sequence"/>
</dbReference>
<dbReference type="PANTHER" id="PTHR47027">
    <property type="entry name" value="REVERSE TRANSCRIPTASE DOMAIN-CONTAINING PROTEIN"/>
    <property type="match status" value="1"/>
</dbReference>
<dbReference type="PROSITE" id="PS50878">
    <property type="entry name" value="RT_POL"/>
    <property type="match status" value="1"/>
</dbReference>
<sequence>MEEFKSESKDLNKPTIYGILDAKSAFDVLRHTNLIRKLYYLGISEQCILMIDNLYRDATSKIKWKGNTYDAFNIEQGVRQGETLSADLCKVYVNQLLNNFVEFKLGGKIGSISCCAPTCADDIAIVENKPFDVQVLINMAYDYSQREGYLLQPEKSVILPVKTNNKVTFADDTWSMKNKPTPFVTKTSHIGIQRDTTDSAGSTIEENLKKARRSLYSLMHTGLHGENGLDPVSAISMLQTFIFPIMFYGLEILLPTGKNIELISKQYKRIIKQILSLPVNVADPAIYLKSGLLPAEAVIHTKGLILFGSICRAGCTSTEWKIAERQLGIKCIKSNSWFIAVKAVFLEYEIGDPYMYLFDYMSKMQWKNLLKQKVSNYWSNRIKQEITLFTSLKYIGEIYTIGKCYPIARTLSVNIRDISRIPVRLKILTGTYIFQAKRAVFNKTTPDGTCLMCKKNEETMNHFLLICEELECIRKPLILEIIIISSMLFAKHKVDAAFDISTIIVNPYFYCTRLNSEALISDIDTELEPLCRSLCYKLHA</sequence>
<dbReference type="OrthoDB" id="10014409at2759"/>
<dbReference type="AlphaFoldDB" id="A0A6J8EDL9"/>